<protein>
    <submittedName>
        <fullName evidence="2">Endolysin</fullName>
    </submittedName>
</protein>
<reference evidence="2 3" key="1">
    <citation type="journal article" date="2009" name="J. Virol.">
        <title>The closest relatives of icosahedral viruses of thermophilic bacteria are among viruses and plasmids of the halophilic archaea.</title>
        <authorList>
            <person name="Jalasvuori M."/>
            <person name="Jaatinen S.T."/>
            <person name="Laurinavicius S."/>
            <person name="Ahola-Iivarinen E."/>
            <person name="Kalkkinen N."/>
            <person name="Bamford D.H."/>
            <person name="Bamford J.K."/>
        </authorList>
    </citation>
    <scope>NUCLEOTIDE SEQUENCE</scope>
</reference>
<keyword evidence="3" id="KW-1185">Reference proteome</keyword>
<dbReference type="SUPFAM" id="SSF55166">
    <property type="entry name" value="Hedgehog/DD-peptidase"/>
    <property type="match status" value="1"/>
</dbReference>
<accession>C8CHK7</accession>
<proteinExistence type="predicted"/>
<dbReference type="EMBL" id="GQ403789">
    <property type="protein sequence ID" value="ACV05036.1"/>
    <property type="molecule type" value="Genomic_DNA"/>
</dbReference>
<dbReference type="InterPro" id="IPR039561">
    <property type="entry name" value="Peptidase_M15C"/>
</dbReference>
<evidence type="ECO:0000259" key="1">
    <source>
        <dbReference type="Pfam" id="PF13539"/>
    </source>
</evidence>
<dbReference type="InterPro" id="IPR009045">
    <property type="entry name" value="Zn_M74/Hedgehog-like"/>
</dbReference>
<evidence type="ECO:0000313" key="2">
    <source>
        <dbReference type="EMBL" id="ACV05036.1"/>
    </source>
</evidence>
<sequence>MRFRRFALPALILLLLVVGLSRPKPPKKPGTPVVNSNKEEELHPELRKRWRLAAAEYARRFPSLPRPYLAYAYRSMEEQARLYAVGRARPGQLYVAHGVDGKSYPVIAPSLKEFPDWRIITNARPGQSLHNYRPALAFDVAFQDGKGGFSCLECFQKFGQIAKSYGLEWGGDWRVRDYPHFQPPNYTWQMAQAGVPPRFTKEV</sequence>
<organism evidence="2 3">
    <name type="scientific">Thermus virus P23-77</name>
    <dbReference type="NCBI Taxonomy" id="1714272"/>
    <lineage>
        <taxon>Viruses</taxon>
        <taxon>Singelaviria</taxon>
        <taxon>Helvetiavirae</taxon>
        <taxon>Dividoviricota</taxon>
        <taxon>Laserviricetes</taxon>
        <taxon>Halopanivirales</taxon>
        <taxon>Matsushitaviridae</taxon>
        <taxon>Hukuchivirus</taxon>
        <taxon>Hukuchivirus P2377</taxon>
    </lineage>
</organism>
<dbReference type="Pfam" id="PF13539">
    <property type="entry name" value="Peptidase_M15_4"/>
    <property type="match status" value="1"/>
</dbReference>
<dbReference type="KEGG" id="vg:11468033"/>
<evidence type="ECO:0000313" key="3">
    <source>
        <dbReference type="Proteomes" id="UP000000958"/>
    </source>
</evidence>
<dbReference type="Proteomes" id="UP000000958">
    <property type="component" value="Segment"/>
</dbReference>
<dbReference type="OrthoDB" id="6218at10239"/>
<dbReference type="Gene3D" id="3.30.1380.10">
    <property type="match status" value="1"/>
</dbReference>
<dbReference type="RefSeq" id="YP_003169716.1">
    <property type="nucleotide sequence ID" value="NC_013197.1"/>
</dbReference>
<dbReference type="GO" id="GO:0008233">
    <property type="term" value="F:peptidase activity"/>
    <property type="evidence" value="ECO:0007669"/>
    <property type="project" value="InterPro"/>
</dbReference>
<name>C8CHK7_9VIRU</name>
<dbReference type="CDD" id="cd14845">
    <property type="entry name" value="L-Ala-D-Glu_peptidase_like"/>
    <property type="match status" value="1"/>
</dbReference>
<feature type="domain" description="Peptidase M15C" evidence="1">
    <location>
        <begin position="124"/>
        <end position="182"/>
    </location>
</feature>
<dbReference type="GeneID" id="11468033"/>